<protein>
    <submittedName>
        <fullName evidence="2">Uncharacterized protein</fullName>
    </submittedName>
</protein>
<name>A0AC35FNA1_9BILA</name>
<dbReference type="WBParaSite" id="PS1159_v2.g19198.t1">
    <property type="protein sequence ID" value="PS1159_v2.g19198.t1"/>
    <property type="gene ID" value="PS1159_v2.g19198"/>
</dbReference>
<evidence type="ECO:0000313" key="1">
    <source>
        <dbReference type="Proteomes" id="UP000887580"/>
    </source>
</evidence>
<reference evidence="2" key="1">
    <citation type="submission" date="2022-11" db="UniProtKB">
        <authorList>
            <consortium name="WormBaseParasite"/>
        </authorList>
    </citation>
    <scope>IDENTIFICATION</scope>
</reference>
<accession>A0AC35FNA1</accession>
<sequence length="134" mass="15484">MYCTYAVHDNYNYEWKKDKSANNGSTLSLHIEAYETFVDGIKNEDLKEIKNAKHVDSISVIQNLFEFPRQQDNDQSNEPEVAGFRANQQLLNPNQMDDNELPSLSQQNSNESMDQSPMFQQYLRYSGGQTVGFF</sequence>
<organism evidence="1 2">
    <name type="scientific">Panagrolaimus sp. PS1159</name>
    <dbReference type="NCBI Taxonomy" id="55785"/>
    <lineage>
        <taxon>Eukaryota</taxon>
        <taxon>Metazoa</taxon>
        <taxon>Ecdysozoa</taxon>
        <taxon>Nematoda</taxon>
        <taxon>Chromadorea</taxon>
        <taxon>Rhabditida</taxon>
        <taxon>Tylenchina</taxon>
        <taxon>Panagrolaimomorpha</taxon>
        <taxon>Panagrolaimoidea</taxon>
        <taxon>Panagrolaimidae</taxon>
        <taxon>Panagrolaimus</taxon>
    </lineage>
</organism>
<evidence type="ECO:0000313" key="2">
    <source>
        <dbReference type="WBParaSite" id="PS1159_v2.g19198.t1"/>
    </source>
</evidence>
<proteinExistence type="predicted"/>
<dbReference type="Proteomes" id="UP000887580">
    <property type="component" value="Unplaced"/>
</dbReference>